<protein>
    <submittedName>
        <fullName evidence="1">Uncharacterized protein</fullName>
    </submittedName>
</protein>
<organism evidence="1 2">
    <name type="scientific">Ralstonia mannitolilytica</name>
    <dbReference type="NCBI Taxonomy" id="105219"/>
    <lineage>
        <taxon>Bacteria</taxon>
        <taxon>Pseudomonadati</taxon>
        <taxon>Pseudomonadota</taxon>
        <taxon>Betaproteobacteria</taxon>
        <taxon>Burkholderiales</taxon>
        <taxon>Burkholderiaceae</taxon>
        <taxon>Ralstonia</taxon>
    </lineage>
</organism>
<gene>
    <name evidence="1" type="ORF">NCTC10894_03668</name>
</gene>
<comment type="caution">
    <text evidence="1">The sequence shown here is derived from an EMBL/GenBank/DDBJ whole genome shotgun (WGS) entry which is preliminary data.</text>
</comment>
<name>A0AAJ4ZPM1_9RALS</name>
<accession>A0AAJ4ZPM1</accession>
<evidence type="ECO:0000313" key="1">
    <source>
        <dbReference type="EMBL" id="SUE35653.1"/>
    </source>
</evidence>
<reference evidence="1 2" key="1">
    <citation type="submission" date="2018-06" db="EMBL/GenBank/DDBJ databases">
        <authorList>
            <consortium name="Pathogen Informatics"/>
            <person name="Doyle S."/>
        </authorList>
    </citation>
    <scope>NUCLEOTIDE SEQUENCE [LARGE SCALE GENOMIC DNA]</scope>
    <source>
        <strain evidence="1 2">NCTC10894</strain>
    </source>
</reference>
<dbReference type="Proteomes" id="UP000255008">
    <property type="component" value="Unassembled WGS sequence"/>
</dbReference>
<dbReference type="AlphaFoldDB" id="A0AAJ4ZPM1"/>
<dbReference type="EMBL" id="UGVE01000002">
    <property type="protein sequence ID" value="SUE35653.1"/>
    <property type="molecule type" value="Genomic_DNA"/>
</dbReference>
<proteinExistence type="predicted"/>
<sequence length="34" mass="3851">MTPEDLEDLLPLKVLHVGANGKRTFDPRGNRTYP</sequence>
<evidence type="ECO:0000313" key="2">
    <source>
        <dbReference type="Proteomes" id="UP000255008"/>
    </source>
</evidence>